<name>W8VVI2_9FLAO</name>
<evidence type="ECO:0000259" key="1">
    <source>
        <dbReference type="Pfam" id="PF07075"/>
    </source>
</evidence>
<feature type="domain" description="Peptidoglycan beta-N-acetylmuramidase NamZ C-terminal" evidence="2">
    <location>
        <begin position="284"/>
        <end position="420"/>
    </location>
</feature>
<dbReference type="AlphaFoldDB" id="W8VVI2"/>
<dbReference type="KEGG" id="nmf:NMS_1459"/>
<keyword evidence="4" id="KW-1185">Reference proteome</keyword>
<dbReference type="Pfam" id="PF07075">
    <property type="entry name" value="NamZ_N"/>
    <property type="match status" value="1"/>
</dbReference>
<accession>W8VVI2</accession>
<dbReference type="Gene3D" id="3.90.1150.140">
    <property type="match status" value="1"/>
</dbReference>
<organism evidence="3 4">
    <name type="scientific">Nonlabens marinus S1-08</name>
    <dbReference type="NCBI Taxonomy" id="1454201"/>
    <lineage>
        <taxon>Bacteria</taxon>
        <taxon>Pseudomonadati</taxon>
        <taxon>Bacteroidota</taxon>
        <taxon>Flavobacteriia</taxon>
        <taxon>Flavobacteriales</taxon>
        <taxon>Flavobacteriaceae</taxon>
        <taxon>Nonlabens</taxon>
    </lineage>
</organism>
<dbReference type="InterPro" id="IPR048503">
    <property type="entry name" value="NamZ_C"/>
</dbReference>
<dbReference type="PANTHER" id="PTHR42915">
    <property type="entry name" value="HYPOTHETICAL 460 KDA PROTEIN IN FEUA-SIGW INTERGENIC REGION [PRECURSOR]"/>
    <property type="match status" value="1"/>
</dbReference>
<reference evidence="3 4" key="1">
    <citation type="journal article" date="2014" name="Proc. Natl. Acad. Sci. U.S.A.">
        <title>Functional characterization of flavobacteria rhodopsins reveals a unique class of light-driven chloride pump in bacteria.</title>
        <authorList>
            <person name="Yoshizawa S."/>
            <person name="Kumagai Y."/>
            <person name="Kim H."/>
            <person name="Ogura Y."/>
            <person name="Hayashi T."/>
            <person name="Iwasaki W."/>
            <person name="DeLong E.F."/>
            <person name="Kogure K."/>
        </authorList>
    </citation>
    <scope>NUCLEOTIDE SEQUENCE [LARGE SCALE GENOMIC DNA]</scope>
    <source>
        <strain evidence="3 4">S1-08</strain>
    </source>
</reference>
<dbReference type="PANTHER" id="PTHR42915:SF1">
    <property type="entry name" value="PEPTIDOGLYCAN BETA-N-ACETYLMURAMIDASE NAMZ"/>
    <property type="match status" value="1"/>
</dbReference>
<protein>
    <submittedName>
        <fullName evidence="3">YzbB</fullName>
    </submittedName>
</protein>
<dbReference type="PIRSF" id="PIRSF016719">
    <property type="entry name" value="UCP016719"/>
    <property type="match status" value="1"/>
</dbReference>
<dbReference type="STRING" id="1454201.NMS_1459"/>
<dbReference type="GO" id="GO:0033922">
    <property type="term" value="F:peptidoglycan beta-N-acetylmuramidase activity"/>
    <property type="evidence" value="ECO:0007669"/>
    <property type="project" value="InterPro"/>
</dbReference>
<proteinExistence type="predicted"/>
<evidence type="ECO:0000313" key="4">
    <source>
        <dbReference type="Proteomes" id="UP000031760"/>
    </source>
</evidence>
<dbReference type="EMBL" id="AP014548">
    <property type="protein sequence ID" value="BAO55468.1"/>
    <property type="molecule type" value="Genomic_DNA"/>
</dbReference>
<feature type="domain" description="Peptidoglycan beta-N-acetylmuramidase NamZ N-terminal" evidence="1">
    <location>
        <begin position="91"/>
        <end position="279"/>
    </location>
</feature>
<dbReference type="InterPro" id="IPR048502">
    <property type="entry name" value="NamZ_N"/>
</dbReference>
<evidence type="ECO:0000259" key="2">
    <source>
        <dbReference type="Pfam" id="PF20732"/>
    </source>
</evidence>
<dbReference type="Proteomes" id="UP000031760">
    <property type="component" value="Chromosome"/>
</dbReference>
<sequence length="421" mass="46556">MALVMTSCNGSIGQKSKTTTKNGVELPSAVDLDSTRNILPLDNEPVTAADQIGSWVGQLKGKRVAVVGNQTSVVNTLTKAERRTWDQAEKIKYVHLVDTLISLGVDVKKVFAPEHGFRGEADAGAVVEDGIDKRSGLPIISLYGSNKKPTKAQLADVDIILFDIQDVGARFYTYISTLHYVMEAAADSNKTVYILDRPNPNGHYIDGPILDSQHKSFVGMHPVPVVHGMTIGEYAQMINGEKWLPYGKQASIKVFKNQHYTHATPYHLPIPPSPNLPNAQSINLYPSLCFFEGTDVSVGRGTDMQFQVYGSPSLAKYRNFSFTPTPNAGAKRPPFNGKKCFGVDLREYPRLNKLQLEFVVDAFAKAPYKESFFNSFFTNLAGTEKLQAQIEKAMSAEAIAATWESDLKAYDQMRQAYLLYE</sequence>
<evidence type="ECO:0000313" key="3">
    <source>
        <dbReference type="EMBL" id="BAO55468.1"/>
    </source>
</evidence>
<gene>
    <name evidence="3" type="ORF">NMS_1459</name>
</gene>
<dbReference type="Gene3D" id="3.40.50.12170">
    <property type="entry name" value="Uncharacterised protein PF07075, DUF1343"/>
    <property type="match status" value="1"/>
</dbReference>
<dbReference type="HOGENOM" id="CLU_033227_0_0_10"/>
<dbReference type="Pfam" id="PF20732">
    <property type="entry name" value="NamZ_C"/>
    <property type="match status" value="1"/>
</dbReference>
<dbReference type="InterPro" id="IPR008302">
    <property type="entry name" value="NamZ"/>
</dbReference>